<feature type="compositionally biased region" description="Basic and acidic residues" evidence="9">
    <location>
        <begin position="1063"/>
        <end position="1083"/>
    </location>
</feature>
<feature type="compositionally biased region" description="Basic and acidic residues" evidence="9">
    <location>
        <begin position="1729"/>
        <end position="1753"/>
    </location>
</feature>
<feature type="region of interest" description="Disordered" evidence="9">
    <location>
        <begin position="1649"/>
        <end position="1938"/>
    </location>
</feature>
<feature type="compositionally biased region" description="Polar residues" evidence="9">
    <location>
        <begin position="1311"/>
        <end position="1323"/>
    </location>
</feature>
<feature type="compositionally biased region" description="Basic and acidic residues" evidence="9">
    <location>
        <begin position="736"/>
        <end position="759"/>
    </location>
</feature>
<feature type="compositionally biased region" description="Basic and acidic residues" evidence="9">
    <location>
        <begin position="1485"/>
        <end position="1523"/>
    </location>
</feature>
<dbReference type="SUPFAM" id="SSF50129">
    <property type="entry name" value="GroES-like"/>
    <property type="match status" value="1"/>
</dbReference>
<feature type="compositionally biased region" description="Polar residues" evidence="9">
    <location>
        <begin position="1593"/>
        <end position="1606"/>
    </location>
</feature>
<evidence type="ECO:0000256" key="3">
    <source>
        <dbReference type="ARBA" id="ARBA00022723"/>
    </source>
</evidence>
<feature type="compositionally biased region" description="Polar residues" evidence="9">
    <location>
        <begin position="1689"/>
        <end position="1712"/>
    </location>
</feature>
<dbReference type="Pfam" id="PF08240">
    <property type="entry name" value="ADH_N"/>
    <property type="match status" value="1"/>
</dbReference>
<feature type="region of interest" description="Disordered" evidence="9">
    <location>
        <begin position="829"/>
        <end position="904"/>
    </location>
</feature>
<feature type="domain" description="Alcohol dehydrogenase-like N-terminal" evidence="11">
    <location>
        <begin position="2243"/>
        <end position="2347"/>
    </location>
</feature>
<feature type="compositionally biased region" description="Polar residues" evidence="9">
    <location>
        <begin position="1131"/>
        <end position="1142"/>
    </location>
</feature>
<feature type="compositionally biased region" description="Polar residues" evidence="9">
    <location>
        <begin position="849"/>
        <end position="859"/>
    </location>
</feature>
<evidence type="ECO:0000256" key="9">
    <source>
        <dbReference type="SAM" id="MobiDB-lite"/>
    </source>
</evidence>
<evidence type="ECO:0000313" key="13">
    <source>
        <dbReference type="Proteomes" id="UP000594454"/>
    </source>
</evidence>
<feature type="region of interest" description="Disordered" evidence="9">
    <location>
        <begin position="1057"/>
        <end position="1206"/>
    </location>
</feature>
<feature type="domain" description="Alcohol dehydrogenase-like C-terminal" evidence="10">
    <location>
        <begin position="2427"/>
        <end position="2532"/>
    </location>
</feature>
<feature type="region of interest" description="Disordered" evidence="9">
    <location>
        <begin position="1485"/>
        <end position="1577"/>
    </location>
</feature>
<dbReference type="InterPro" id="IPR036291">
    <property type="entry name" value="NAD(P)-bd_dom_sf"/>
</dbReference>
<keyword evidence="5" id="KW-0560">Oxidoreductase</keyword>
<dbReference type="InterPro" id="IPR013149">
    <property type="entry name" value="ADH-like_C"/>
</dbReference>
<keyword evidence="3 8" id="KW-0479">Metal-binding</keyword>
<feature type="compositionally biased region" description="Polar residues" evidence="9">
    <location>
        <begin position="1760"/>
        <end position="1769"/>
    </location>
</feature>
<evidence type="ECO:0000256" key="1">
    <source>
        <dbReference type="ARBA" id="ARBA00001947"/>
    </source>
</evidence>
<dbReference type="InterPro" id="IPR013154">
    <property type="entry name" value="ADH-like_N"/>
</dbReference>
<organism evidence="12 13">
    <name type="scientific">Hermetia illucens</name>
    <name type="common">Black soldier fly</name>
    <dbReference type="NCBI Taxonomy" id="343691"/>
    <lineage>
        <taxon>Eukaryota</taxon>
        <taxon>Metazoa</taxon>
        <taxon>Ecdysozoa</taxon>
        <taxon>Arthropoda</taxon>
        <taxon>Hexapoda</taxon>
        <taxon>Insecta</taxon>
        <taxon>Pterygota</taxon>
        <taxon>Neoptera</taxon>
        <taxon>Endopterygota</taxon>
        <taxon>Diptera</taxon>
        <taxon>Brachycera</taxon>
        <taxon>Stratiomyomorpha</taxon>
        <taxon>Stratiomyidae</taxon>
        <taxon>Hermetiinae</taxon>
        <taxon>Hermetia</taxon>
    </lineage>
</organism>
<feature type="region of interest" description="Disordered" evidence="9">
    <location>
        <begin position="1286"/>
        <end position="1345"/>
    </location>
</feature>
<feature type="compositionally biased region" description="Basic and acidic residues" evidence="9">
    <location>
        <begin position="836"/>
        <end position="848"/>
    </location>
</feature>
<feature type="compositionally biased region" description="Polar residues" evidence="9">
    <location>
        <begin position="2111"/>
        <end position="2133"/>
    </location>
</feature>
<feature type="region of interest" description="Disordered" evidence="9">
    <location>
        <begin position="535"/>
        <end position="607"/>
    </location>
</feature>
<comment type="similarity">
    <text evidence="2 8">Belongs to the zinc-containing alcohol dehydrogenase family.</text>
</comment>
<dbReference type="InterPro" id="IPR011032">
    <property type="entry name" value="GroES-like_sf"/>
</dbReference>
<dbReference type="Pfam" id="PF00107">
    <property type="entry name" value="ADH_zinc_N"/>
    <property type="match status" value="1"/>
</dbReference>
<feature type="region of interest" description="Disordered" evidence="9">
    <location>
        <begin position="1435"/>
        <end position="1473"/>
    </location>
</feature>
<sequence length="2583" mass="282694">MPILNKIHYVYKNTRKLRPAMRIFERYKSSRPAVRLASPRKTSPGGDALEKGHQEEFKANSRVYSKMRIEEPSTGLVLDVNLKYSFREIPEISPPSVSGMESYHRTKDAQSRLRDIVGFNARHLDPLVSGPSVGELSNEKNKASPLFTFEDPEKNHENSIDLTDSAKPGALRYNAKVSGRVGLNVNQLSPTQINDTIQAIATSAIANSFRTIVQKVQKQKSSGGLLTMINKSNSMPFGLSKRGMKFKATPDRRYRRHRNISESLRQGAQMVRNEREKRTLEKTLDVFSEHTRDIPTFRRDIRRRTLSSSAKVSKEKRDHLASATKLSEKEGPFSVKVEECSIQVTNKSAAKTKSFFSDPSQNAFTPNYKFLKQFAESTFGLANQHINLSLPRQYSKKGAVVIGKDIPPFYHILTKIKERESISEKDAGKAEEGNKVSGLKESENKELIHSIPKKFENSDPIEPEGNKESETGLPLGSREGENELTDPIAYNQKPKITSPIRTKSKQIPVETPNPEKLRQLSKGASAWQIALSNFLSPSKDSSDQDNKNSPTVEKNSKYAECKSNAPTFPRCEGRPGITGTTKSEENKESSKGMQSKSEISAGTDDLGVSWNATKANLSIGNKLSGAEEMGQRKLQSSPRKKLQSAVELCIKRMREDKLKRRSSKKNIKSANIENKLLKSDIKSKASKGGKLGSDSSDDKTSGKVAPQAEKCTTPDIGKSSHTDGKGPSKLSTIDCSKYKTEESKGSKEEFQKGKQHSESFRPQANSTKPDSTKSKPLGKRSSTRVKSDEEHTEIDCQEIFARLQKESAKSRLKTRKTINCKKLAEILHSSKKAKSDKKAAYSGDDTRTPDTMGSTQGYSNKHALKADQNIDVSKCRPLDSKGSEKTPSSRIGSSTKIDYGKPTISDKLESANEADTKINCSKYRILGIDDSKKATSQEKPIAASCGKLSSAHQLGSATSSDKKSKANSEGVSGIDCSKYNISEKRTSTEGARNTAIDRGKPELAQQSEISKPIDCSKYRSKESKDSPPVDFKSQSSVDSKAAREILEAINETDFKTVCKKRTSGKETKPKDEPEPKVNIKDSGKSTSQETRFAERDCIKSDLVSKGSDNPKEVDKCQMQGSRAGFSDCSMVKSTGSQVSRTGSVCAKPERGDLKARDTPKSEAPTASPNQKQPSLACKKAEKKGTFAKGKTEAPDKARSCSPTKFETLQKDLRNKPIISCSTFMTPIIDSQKEKSEALSQFDRTSTKFGKGFEKPIPLGNEFMTAVNVLHEENLCKVPEARVSKKDSFQKDKSTSMGYSRCGINKPKSADNKYQTPETKNRINATHKKLTPTEGSGRESSKPETGIDCSKYKISYNKDTNKPDLQQGSSSAINYNKLAQVEQNTSTSPNCVSKTPGGTDYCKHKVSEVKNFAKATHAVGPGVQTSRPKMEEIKNIDCSKYTLGSKDKNKSLPEESSKPGSVHQTGPDKFKPMANIIDCSKYKVKELKDSSNANPERKSETRSVKDQYLQKKAESGSPKSRTEAIKGSNAEALETKSSKNFDCSKYLTLPNKDTKNSTLQECGKPTSTQKIGSDEMKTRTETLKSIDCSKYNNAQIKDSTKATTQTEPSDKFSDGKLPSLSQKSKVGSQKSETGSLKGIDCSKYLMLNSSQGEKDTRKAALQKPATTTNDCVRPISAAESARSESKTEATKNGNIDCSKYLSSQSKDTKNATPQECGRPASTVPIGSGEVKSKPETVKTIDCSKYKSSEAKDPTKAPPQKGLSNKMNDSKVTLAGKSELGPQKSETRSVKGIDCSKYTATESKAVKLIPTQQTQPNKPRPETENPNKIDCNKYKTAETKGSPKTTLPEEISTAKGGNKINPPERSPNESSKSQTPKIKDFTSANTGIRKSAVQESCKPATIQQTGPDKLKPGTETPKSVHNMHGPSETKDPTSPVFQNTRSCGVAVKEVDCSKYKTSKSSGSTGSTSQKDQPTKVNHGKLEKRSSSVAHCNKTGIISTQASGTTTNSVMIAPQAFDCTKFVQKMDEATNDAKKLGKGTANLPVKTPAVQTKKSVPTDSKQSKIPEQAVKFGIVAGSHPSTTSKVERESPIDCGATLSRKDNNAQSEKIIDCSKTNSSIRPDSQSSLGKSTTVNTIKGGGTPTEPRKTYQPNRNQNTSAKNASLCKETESISSGPEKFSVKSQRPKQCDEPRECRRPQPFEEIVRRPAKRIVAEQKPVPFNCCLKIAEARKVVIDECNMPQACDDYVIVKMRAVGLCGSDVYMFDNGIKELDSNDVSLGHEGAGEVVEVGPRVKHLRRDDRVCIEPGITCGFCKFCKVGRYNLCPNMKFKGLLSNYCSHPEGLCHKIPKTMEFEKAALAHPLSLGLHACHRGRVTLGSRVLILGASPLGLSCVMAAKAMGAGRVAIIGKFRILLRIYLIVIISDKDDLEKNLKVACDLCADAAILVNDTSSPAEVALALLREMKYRPNVVIDCCGCSKTINISVTTIEEGGDFVLAGCQAKRANIPILAILAKELRLHTSFRSLNMFPTALNMIDTGRAPVEKMITHRQNFCEARKAFDIALNETKNGAIKVMVVWPEPQSKNKG</sequence>
<evidence type="ECO:0000313" key="12">
    <source>
        <dbReference type="EMBL" id="CAD7083075.1"/>
    </source>
</evidence>
<dbReference type="PROSITE" id="PS00059">
    <property type="entry name" value="ADH_ZINC"/>
    <property type="match status" value="1"/>
</dbReference>
<reference evidence="12 13" key="1">
    <citation type="submission" date="2020-11" db="EMBL/GenBank/DDBJ databases">
        <authorList>
            <person name="Wallbank WR R."/>
            <person name="Pardo Diaz C."/>
            <person name="Kozak K."/>
            <person name="Martin S."/>
            <person name="Jiggins C."/>
            <person name="Moest M."/>
            <person name="Warren A I."/>
            <person name="Generalovic N T."/>
            <person name="Byers J.R.P. K."/>
            <person name="Montejo-Kovacevich G."/>
            <person name="Yen C E."/>
        </authorList>
    </citation>
    <scope>NUCLEOTIDE SEQUENCE [LARGE SCALE GENOMIC DNA]</scope>
</reference>
<feature type="compositionally biased region" description="Polar residues" evidence="9">
    <location>
        <begin position="950"/>
        <end position="959"/>
    </location>
</feature>
<feature type="compositionally biased region" description="Low complexity" evidence="9">
    <location>
        <begin position="1956"/>
        <end position="1966"/>
    </location>
</feature>
<name>A0A7R8ULJ1_HERIL</name>
<evidence type="ECO:0000256" key="5">
    <source>
        <dbReference type="ARBA" id="ARBA00023002"/>
    </source>
</evidence>
<feature type="compositionally biased region" description="Basic and acidic residues" evidence="9">
    <location>
        <begin position="1817"/>
        <end position="1836"/>
    </location>
</feature>
<feature type="compositionally biased region" description="Basic and acidic residues" evidence="9">
    <location>
        <begin position="1147"/>
        <end position="1160"/>
    </location>
</feature>
<feature type="compositionally biased region" description="Polar residues" evidence="9">
    <location>
        <begin position="1866"/>
        <end position="1886"/>
    </location>
</feature>
<evidence type="ECO:0000256" key="4">
    <source>
        <dbReference type="ARBA" id="ARBA00022833"/>
    </source>
</evidence>
<dbReference type="PANTHER" id="PTHR43161">
    <property type="entry name" value="SORBITOL DEHYDROGENASE"/>
    <property type="match status" value="1"/>
</dbReference>
<feature type="region of interest" description="Disordered" evidence="9">
    <location>
        <begin position="1952"/>
        <end position="1987"/>
    </location>
</feature>
<dbReference type="Gene3D" id="3.40.50.720">
    <property type="entry name" value="NAD(P)-binding Rossmann-like Domain"/>
    <property type="match status" value="1"/>
</dbReference>
<feature type="region of interest" description="Disordered" evidence="9">
    <location>
        <begin position="1593"/>
        <end position="1635"/>
    </location>
</feature>
<feature type="compositionally biased region" description="Polar residues" evidence="9">
    <location>
        <begin position="1164"/>
        <end position="1173"/>
    </location>
</feature>
<feature type="compositionally biased region" description="Polar residues" evidence="9">
    <location>
        <begin position="885"/>
        <end position="896"/>
    </location>
</feature>
<feature type="compositionally biased region" description="Basic and acidic residues" evidence="9">
    <location>
        <begin position="1444"/>
        <end position="1456"/>
    </location>
</feature>
<dbReference type="InParanoid" id="A0A7R8ULJ1"/>
<feature type="compositionally biased region" description="Polar residues" evidence="9">
    <location>
        <begin position="760"/>
        <end position="769"/>
    </location>
</feature>
<dbReference type="GO" id="GO:0006062">
    <property type="term" value="P:sorbitol catabolic process"/>
    <property type="evidence" value="ECO:0007669"/>
    <property type="project" value="TreeGrafter"/>
</dbReference>
<feature type="compositionally biased region" description="Basic and acidic residues" evidence="9">
    <location>
        <begin position="649"/>
        <end position="658"/>
    </location>
</feature>
<evidence type="ECO:0000256" key="6">
    <source>
        <dbReference type="ARBA" id="ARBA00026132"/>
    </source>
</evidence>
<feature type="region of interest" description="Disordered" evidence="9">
    <location>
        <begin position="422"/>
        <end position="523"/>
    </location>
</feature>
<feature type="compositionally biased region" description="Polar residues" evidence="9">
    <location>
        <begin position="591"/>
        <end position="600"/>
    </location>
</feature>
<feature type="compositionally biased region" description="Polar residues" evidence="9">
    <location>
        <begin position="1618"/>
        <end position="1633"/>
    </location>
</feature>
<feature type="region of interest" description="Disordered" evidence="9">
    <location>
        <begin position="931"/>
        <end position="1044"/>
    </location>
</feature>
<evidence type="ECO:0000256" key="7">
    <source>
        <dbReference type="ARBA" id="ARBA00032485"/>
    </source>
</evidence>
<feature type="compositionally biased region" description="Polar residues" evidence="9">
    <location>
        <begin position="2147"/>
        <end position="2159"/>
    </location>
</feature>
<feature type="region of interest" description="Disordered" evidence="9">
    <location>
        <begin position="2075"/>
        <end position="2097"/>
    </location>
</feature>
<dbReference type="EMBL" id="LR899010">
    <property type="protein sequence ID" value="CAD7083075.1"/>
    <property type="molecule type" value="Genomic_DNA"/>
</dbReference>
<dbReference type="GO" id="GO:0008270">
    <property type="term" value="F:zinc ion binding"/>
    <property type="evidence" value="ECO:0007669"/>
    <property type="project" value="InterPro"/>
</dbReference>
<feature type="region of interest" description="Disordered" evidence="9">
    <location>
        <begin position="622"/>
        <end position="796"/>
    </location>
</feature>
<dbReference type="Proteomes" id="UP000594454">
    <property type="component" value="Chromosome 2"/>
</dbReference>
<dbReference type="InterPro" id="IPR002328">
    <property type="entry name" value="ADH_Zn_CS"/>
</dbReference>
<proteinExistence type="inferred from homology"/>
<feature type="compositionally biased region" description="Polar residues" evidence="9">
    <location>
        <begin position="1555"/>
        <end position="1570"/>
    </location>
</feature>
<gene>
    <name evidence="12" type="ORF">HERILL_LOCUS6059</name>
</gene>
<evidence type="ECO:0000256" key="8">
    <source>
        <dbReference type="RuleBase" id="RU361277"/>
    </source>
</evidence>
<feature type="compositionally biased region" description="Basic and acidic residues" evidence="9">
    <location>
        <begin position="1178"/>
        <end position="1198"/>
    </location>
</feature>
<feature type="compositionally biased region" description="Basic and acidic residues" evidence="9">
    <location>
        <begin position="1014"/>
        <end position="1027"/>
    </location>
</feature>
<protein>
    <recommendedName>
        <fullName evidence="6">Sorbitol dehydrogenase</fullName>
    </recommendedName>
    <alternativeName>
        <fullName evidence="7">Polyol dehydrogenase</fullName>
    </alternativeName>
</protein>
<feature type="compositionally biased region" description="Basic and acidic residues" evidence="9">
    <location>
        <begin position="873"/>
        <end position="884"/>
    </location>
</feature>
<keyword evidence="4 8" id="KW-0862">Zinc</keyword>
<dbReference type="PANTHER" id="PTHR43161:SF9">
    <property type="entry name" value="SORBITOL DEHYDROGENASE"/>
    <property type="match status" value="1"/>
</dbReference>
<keyword evidence="13" id="KW-1185">Reference proteome</keyword>
<dbReference type="Gene3D" id="3.90.180.10">
    <property type="entry name" value="Medium-chain alcohol dehydrogenases, catalytic domain"/>
    <property type="match status" value="1"/>
</dbReference>
<evidence type="ECO:0000256" key="2">
    <source>
        <dbReference type="ARBA" id="ARBA00008072"/>
    </source>
</evidence>
<evidence type="ECO:0000259" key="11">
    <source>
        <dbReference type="Pfam" id="PF08240"/>
    </source>
</evidence>
<comment type="cofactor">
    <cofactor evidence="1 8">
        <name>Zn(2+)</name>
        <dbReference type="ChEBI" id="CHEBI:29105"/>
    </cofactor>
</comment>
<accession>A0A7R8ULJ1</accession>
<feature type="compositionally biased region" description="Basic and acidic residues" evidence="9">
    <location>
        <begin position="422"/>
        <end position="457"/>
    </location>
</feature>
<dbReference type="GO" id="GO:0003939">
    <property type="term" value="F:L-iditol 2-dehydrogenase (NAD+) activity"/>
    <property type="evidence" value="ECO:0007669"/>
    <property type="project" value="TreeGrafter"/>
</dbReference>
<dbReference type="SUPFAM" id="SSF51735">
    <property type="entry name" value="NAD(P)-binding Rossmann-fold domains"/>
    <property type="match status" value="1"/>
</dbReference>
<evidence type="ECO:0000259" key="10">
    <source>
        <dbReference type="Pfam" id="PF00107"/>
    </source>
</evidence>
<feature type="region of interest" description="Disordered" evidence="9">
    <location>
        <begin position="2111"/>
        <end position="2192"/>
    </location>
</feature>